<feature type="transmembrane region" description="Helical" evidence="7">
    <location>
        <begin position="35"/>
        <end position="57"/>
    </location>
</feature>
<dbReference type="Gene3D" id="1.10.3720.10">
    <property type="entry name" value="MetI-like"/>
    <property type="match status" value="1"/>
</dbReference>
<dbReference type="PROSITE" id="PS50928">
    <property type="entry name" value="ABC_TM1"/>
    <property type="match status" value="1"/>
</dbReference>
<dbReference type="InterPro" id="IPR000515">
    <property type="entry name" value="MetI-like"/>
</dbReference>
<dbReference type="Pfam" id="PF00528">
    <property type="entry name" value="BPD_transp_1"/>
    <property type="match status" value="1"/>
</dbReference>
<accession>N1MDG1</accession>
<dbReference type="InterPro" id="IPR025966">
    <property type="entry name" value="OppC_N"/>
</dbReference>
<dbReference type="InterPro" id="IPR035906">
    <property type="entry name" value="MetI-like_sf"/>
</dbReference>
<reference evidence="9 11" key="1">
    <citation type="journal article" date="2018" name="Biodegradation">
        <title>1,4-Dioxane degradation characteristics of Rhodococcus aetherivorans JCM 14343.</title>
        <authorList>
            <person name="Inoue D."/>
            <person name="Tsunoda T."/>
            <person name="Yamamoto N."/>
            <person name="Ike M."/>
            <person name="Sei K."/>
        </authorList>
    </citation>
    <scope>NUCLEOTIDE SEQUENCE [LARGE SCALE GENOMIC DNA]</scope>
    <source>
        <strain evidence="9 11">JCM 14343</strain>
    </source>
</reference>
<evidence type="ECO:0000256" key="2">
    <source>
        <dbReference type="ARBA" id="ARBA00022448"/>
    </source>
</evidence>
<dbReference type="Proteomes" id="UP001163947">
    <property type="component" value="Chromosome"/>
</dbReference>
<dbReference type="GeneID" id="83620123"/>
<proteinExistence type="inferred from homology"/>
<keyword evidence="6 7" id="KW-0472">Membrane</keyword>
<keyword evidence="11" id="KW-1185">Reference proteome</keyword>
<evidence type="ECO:0000313" key="11">
    <source>
        <dbReference type="Proteomes" id="UP000325466"/>
    </source>
</evidence>
<keyword evidence="5 7" id="KW-1133">Transmembrane helix</keyword>
<dbReference type="InterPro" id="IPR050366">
    <property type="entry name" value="BP-dependent_transpt_permease"/>
</dbReference>
<evidence type="ECO:0000256" key="1">
    <source>
        <dbReference type="ARBA" id="ARBA00004651"/>
    </source>
</evidence>
<dbReference type="AlphaFoldDB" id="A0A059MKZ9"/>
<gene>
    <name evidence="10" type="ORF">OCS65_06860</name>
    <name evidence="9" type="ORF">RAJCM14343_2081</name>
</gene>
<evidence type="ECO:0000256" key="3">
    <source>
        <dbReference type="ARBA" id="ARBA00022475"/>
    </source>
</evidence>
<name>A0A059MKZ9_9NOCA</name>
<dbReference type="CDD" id="cd06261">
    <property type="entry name" value="TM_PBP2"/>
    <property type="match status" value="1"/>
</dbReference>
<keyword evidence="4 7" id="KW-0812">Transmembrane</keyword>
<dbReference type="RefSeq" id="WP_006945896.1">
    <property type="nucleotide sequence ID" value="NZ_BAAAYP010000020.1"/>
</dbReference>
<dbReference type="PANTHER" id="PTHR43386:SF25">
    <property type="entry name" value="PEPTIDE ABC TRANSPORTER PERMEASE PROTEIN"/>
    <property type="match status" value="1"/>
</dbReference>
<accession>A0A059MKZ9</accession>
<evidence type="ECO:0000313" key="12">
    <source>
        <dbReference type="Proteomes" id="UP001163947"/>
    </source>
</evidence>
<protein>
    <submittedName>
        <fullName evidence="10">ABC transporter permease</fullName>
    </submittedName>
    <submittedName>
        <fullName evidence="9">Dipeptide transport system permease protein DppC</fullName>
    </submittedName>
</protein>
<dbReference type="Pfam" id="PF12911">
    <property type="entry name" value="OppC_N"/>
    <property type="match status" value="1"/>
</dbReference>
<evidence type="ECO:0000313" key="9">
    <source>
        <dbReference type="EMBL" id="GES36828.1"/>
    </source>
</evidence>
<dbReference type="EMBL" id="BLAH01000076">
    <property type="protein sequence ID" value="GES36828.1"/>
    <property type="molecule type" value="Genomic_DNA"/>
</dbReference>
<evidence type="ECO:0000256" key="5">
    <source>
        <dbReference type="ARBA" id="ARBA00022989"/>
    </source>
</evidence>
<feature type="transmembrane region" description="Helical" evidence="7">
    <location>
        <begin position="218"/>
        <end position="243"/>
    </location>
</feature>
<feature type="transmembrane region" description="Helical" evidence="7">
    <location>
        <begin position="263"/>
        <end position="285"/>
    </location>
</feature>
<dbReference type="GO" id="GO:0055085">
    <property type="term" value="P:transmembrane transport"/>
    <property type="evidence" value="ECO:0007669"/>
    <property type="project" value="InterPro"/>
</dbReference>
<dbReference type="SUPFAM" id="SSF161098">
    <property type="entry name" value="MetI-like"/>
    <property type="match status" value="1"/>
</dbReference>
<sequence length="301" mass="32117">MSETITPPKTVEDASPVVVESPRRRFLRRFRGRRAAVAAAVFLTLITVLGLAAPLIAPHDPLVQELTARRLPPLSEGYLLGTDNLGRDTLSRLLYGARVAVSAAAISVSVGLAFGVIPALTAGFLGGRWDALLSRIADAFLSFPPLLLAMAIVGVMGPNLTNAMIAIGIVFGPRFFRVVRGAVIAVRENTFVEASRSIGTPTAWIVRKHILPHTLSPLIVQVSLACGFAMLAESSLSFLGLGVQPPDPSWGRMLAEGREAWNYTAWPVLIPAVAIVLAVLACNTLGDGIRDSVGRENRSER</sequence>
<keyword evidence="2 7" id="KW-0813">Transport</keyword>
<reference evidence="9" key="2">
    <citation type="submission" date="2019-10" db="EMBL/GenBank/DDBJ databases">
        <title>Draft genome sequence of Rhodococcus aetherivorans JCM 14343.</title>
        <authorList>
            <person name="Inoue D."/>
            <person name="Nakazawa M."/>
            <person name="Yamamoto N."/>
            <person name="Sei K."/>
            <person name="Ike M."/>
        </authorList>
    </citation>
    <scope>NUCLEOTIDE SEQUENCE</scope>
    <source>
        <strain evidence="9">JCM 14343</strain>
    </source>
</reference>
<feature type="transmembrane region" description="Helical" evidence="7">
    <location>
        <begin position="137"/>
        <end position="157"/>
    </location>
</feature>
<evidence type="ECO:0000256" key="4">
    <source>
        <dbReference type="ARBA" id="ARBA00022692"/>
    </source>
</evidence>
<dbReference type="EMBL" id="CP106982">
    <property type="protein sequence ID" value="UYF95476.1"/>
    <property type="molecule type" value="Genomic_DNA"/>
</dbReference>
<feature type="transmembrane region" description="Helical" evidence="7">
    <location>
        <begin position="99"/>
        <end position="125"/>
    </location>
</feature>
<evidence type="ECO:0000259" key="8">
    <source>
        <dbReference type="PROSITE" id="PS50928"/>
    </source>
</evidence>
<feature type="transmembrane region" description="Helical" evidence="7">
    <location>
        <begin position="163"/>
        <end position="186"/>
    </location>
</feature>
<keyword evidence="3" id="KW-1003">Cell membrane</keyword>
<feature type="domain" description="ABC transmembrane type-1" evidence="8">
    <location>
        <begin position="93"/>
        <end position="286"/>
    </location>
</feature>
<reference evidence="10" key="3">
    <citation type="submission" date="2022-09" db="EMBL/GenBank/DDBJ databases">
        <title>The genome sequence of Rhodococcus aetherivorans N1.</title>
        <authorList>
            <person name="Jiang W."/>
        </authorList>
    </citation>
    <scope>NUCLEOTIDE SEQUENCE</scope>
    <source>
        <strain evidence="10">N1</strain>
    </source>
</reference>
<dbReference type="Proteomes" id="UP000325466">
    <property type="component" value="Unassembled WGS sequence"/>
</dbReference>
<evidence type="ECO:0000256" key="7">
    <source>
        <dbReference type="RuleBase" id="RU363032"/>
    </source>
</evidence>
<evidence type="ECO:0000256" key="6">
    <source>
        <dbReference type="ARBA" id="ARBA00023136"/>
    </source>
</evidence>
<dbReference type="PANTHER" id="PTHR43386">
    <property type="entry name" value="OLIGOPEPTIDE TRANSPORT SYSTEM PERMEASE PROTEIN APPC"/>
    <property type="match status" value="1"/>
</dbReference>
<comment type="similarity">
    <text evidence="7">Belongs to the binding-protein-dependent transport system permease family.</text>
</comment>
<organism evidence="10 12">
    <name type="scientific">Rhodococcus aetherivorans</name>
    <dbReference type="NCBI Taxonomy" id="191292"/>
    <lineage>
        <taxon>Bacteria</taxon>
        <taxon>Bacillati</taxon>
        <taxon>Actinomycetota</taxon>
        <taxon>Actinomycetes</taxon>
        <taxon>Mycobacteriales</taxon>
        <taxon>Nocardiaceae</taxon>
        <taxon>Rhodococcus</taxon>
    </lineage>
</organism>
<evidence type="ECO:0000313" key="10">
    <source>
        <dbReference type="EMBL" id="UYF95476.1"/>
    </source>
</evidence>
<dbReference type="GO" id="GO:0005886">
    <property type="term" value="C:plasma membrane"/>
    <property type="evidence" value="ECO:0007669"/>
    <property type="project" value="UniProtKB-SubCell"/>
</dbReference>
<comment type="subcellular location">
    <subcellularLocation>
        <location evidence="1 7">Cell membrane</location>
        <topology evidence="1 7">Multi-pass membrane protein</topology>
    </subcellularLocation>
</comment>